<keyword evidence="3 5" id="KW-0963">Cytoplasm</keyword>
<feature type="compositionally biased region" description="Low complexity" evidence="7">
    <location>
        <begin position="49"/>
        <end position="66"/>
    </location>
</feature>
<evidence type="ECO:0000256" key="5">
    <source>
        <dbReference type="RuleBase" id="RU364018"/>
    </source>
</evidence>
<dbReference type="PANTHER" id="PTHR10121:SF0">
    <property type="entry name" value="COATOMER SUBUNIT DELTA"/>
    <property type="match status" value="1"/>
</dbReference>
<keyword evidence="5" id="KW-0472">Membrane</keyword>
<comment type="similarity">
    <text evidence="1 5">Belongs to the adaptor complexes medium subunit family. Delta-COP subfamily.</text>
</comment>
<dbReference type="GO" id="GO:0015031">
    <property type="term" value="P:protein transport"/>
    <property type="evidence" value="ECO:0007669"/>
    <property type="project" value="UniProtKB-KW"/>
</dbReference>
<comment type="caution">
    <text evidence="8">The sequence shown here is derived from an EMBL/GenBank/DDBJ whole genome shotgun (WGS) entry which is preliminary data.</text>
</comment>
<proteinExistence type="inferred from homology"/>
<comment type="subcellular location">
    <subcellularLocation>
        <location evidence="5 6">Cytoplasm</location>
    </subcellularLocation>
    <subcellularLocation>
        <location evidence="5 6">Cytoplasmic vesicle</location>
        <location evidence="5 6">COPI-coated vesicle membrane</location>
        <topology evidence="5 6">Peripheral membrane protein</topology>
        <orientation evidence="5 6">Cytoplasmic side</orientation>
    </subcellularLocation>
    <subcellularLocation>
        <location evidence="5 6">Golgi apparatus membrane</location>
        <topology evidence="5 6">Peripheral membrane protein</topology>
        <orientation evidence="5 6">Cytoplasmic side</orientation>
    </subcellularLocation>
</comment>
<evidence type="ECO:0000256" key="1">
    <source>
        <dbReference type="ARBA" id="ARBA00010516"/>
    </source>
</evidence>
<dbReference type="GO" id="GO:0006890">
    <property type="term" value="P:retrograde vesicle-mediated transport, Golgi to endoplasmic reticulum"/>
    <property type="evidence" value="ECO:0007669"/>
    <property type="project" value="UniProtKB-UniRule"/>
</dbReference>
<dbReference type="GO" id="GO:0030126">
    <property type="term" value="C:COPI vesicle coat"/>
    <property type="evidence" value="ECO:0007669"/>
    <property type="project" value="UniProtKB-UniRule"/>
</dbReference>
<dbReference type="AlphaFoldDB" id="A0A103TMS2"/>
<dbReference type="EMBL" id="LEKV01007068">
    <property type="protein sequence ID" value="KVH19939.1"/>
    <property type="molecule type" value="Genomic_DNA"/>
</dbReference>
<evidence type="ECO:0000256" key="7">
    <source>
        <dbReference type="SAM" id="MobiDB-lite"/>
    </source>
</evidence>
<dbReference type="Gramene" id="KVH19939">
    <property type="protein sequence ID" value="KVH19939"/>
    <property type="gene ID" value="Ccrd_025903"/>
</dbReference>
<comment type="function">
    <text evidence="5">The coatomer is a cytosolic protein complex that binds to dilysine motifs and reversibly associates with Golgi non-clathrin-coated vesicles, which further mediate biosynthetic protein transport from the ER, via the Golgi up to the trans Golgi network. Coatomer complex is required for budding from Golgi membranes, and is essential for the retrograde Golgi-to-ER transport of dilysine-tagged proteins.</text>
</comment>
<dbReference type="STRING" id="59895.A0A103TMS2"/>
<reference evidence="8 9" key="1">
    <citation type="journal article" date="2016" name="Sci. Rep.">
        <title>The genome sequence of the outbreeding globe artichoke constructed de novo incorporating a phase-aware low-pass sequencing strategy of F1 progeny.</title>
        <authorList>
            <person name="Scaglione D."/>
            <person name="Reyes-Chin-Wo S."/>
            <person name="Acquadro A."/>
            <person name="Froenicke L."/>
            <person name="Portis E."/>
            <person name="Beitel C."/>
            <person name="Tirone M."/>
            <person name="Mauro R."/>
            <person name="Lo Monaco A."/>
            <person name="Mauromicale G."/>
            <person name="Faccioli P."/>
            <person name="Cattivelli L."/>
            <person name="Rieseberg L."/>
            <person name="Michelmore R."/>
            <person name="Lanteri S."/>
        </authorList>
    </citation>
    <scope>NUCLEOTIDE SEQUENCE [LARGE SCALE GENOMIC DNA]</scope>
    <source>
        <strain evidence="8">2C</strain>
    </source>
</reference>
<gene>
    <name evidence="8" type="ORF">Ccrd_025903</name>
</gene>
<keyword evidence="9" id="KW-1185">Reference proteome</keyword>
<protein>
    <recommendedName>
        <fullName evidence="5">Coatomer subunit delta</fullName>
    </recommendedName>
</protein>
<keyword evidence="5" id="KW-0333">Golgi apparatus</keyword>
<evidence type="ECO:0000313" key="8">
    <source>
        <dbReference type="EMBL" id="KVH19939.1"/>
    </source>
</evidence>
<feature type="region of interest" description="Disordered" evidence="7">
    <location>
        <begin position="99"/>
        <end position="129"/>
    </location>
</feature>
<dbReference type="InterPro" id="IPR027059">
    <property type="entry name" value="Coatomer_dsu"/>
</dbReference>
<dbReference type="PANTHER" id="PTHR10121">
    <property type="entry name" value="COATOMER SUBUNIT DELTA"/>
    <property type="match status" value="1"/>
</dbReference>
<organism evidence="8 9">
    <name type="scientific">Cynara cardunculus var. scolymus</name>
    <name type="common">Globe artichoke</name>
    <name type="synonym">Cynara scolymus</name>
    <dbReference type="NCBI Taxonomy" id="59895"/>
    <lineage>
        <taxon>Eukaryota</taxon>
        <taxon>Viridiplantae</taxon>
        <taxon>Streptophyta</taxon>
        <taxon>Embryophyta</taxon>
        <taxon>Tracheophyta</taxon>
        <taxon>Spermatophyta</taxon>
        <taxon>Magnoliopsida</taxon>
        <taxon>eudicotyledons</taxon>
        <taxon>Gunneridae</taxon>
        <taxon>Pentapetalae</taxon>
        <taxon>asterids</taxon>
        <taxon>campanulids</taxon>
        <taxon>Asterales</taxon>
        <taxon>Asteraceae</taxon>
        <taxon>Carduoideae</taxon>
        <taxon>Cardueae</taxon>
        <taxon>Carduinae</taxon>
        <taxon>Cynara</taxon>
    </lineage>
</organism>
<dbReference type="GO" id="GO:0006888">
    <property type="term" value="P:endoplasmic reticulum to Golgi vesicle-mediated transport"/>
    <property type="evidence" value="ECO:0007669"/>
    <property type="project" value="TreeGrafter"/>
</dbReference>
<comment type="subunit">
    <text evidence="5">Oligomeric complex that consists of at least the alpha, beta, beta', gamma, delta, epsilon and zeta subunits.</text>
</comment>
<keyword evidence="5" id="KW-0968">Cytoplasmic vesicle</keyword>
<name>A0A103TMS2_CYNCS</name>
<keyword evidence="5" id="KW-0931">ER-Golgi transport</keyword>
<evidence type="ECO:0000256" key="3">
    <source>
        <dbReference type="ARBA" id="ARBA00022490"/>
    </source>
</evidence>
<keyword evidence="4 5" id="KW-0653">Protein transport</keyword>
<dbReference type="GO" id="GO:0051645">
    <property type="term" value="P:Golgi localization"/>
    <property type="evidence" value="ECO:0007669"/>
    <property type="project" value="TreeGrafter"/>
</dbReference>
<dbReference type="Proteomes" id="UP000243975">
    <property type="component" value="Unassembled WGS sequence"/>
</dbReference>
<evidence type="ECO:0000256" key="4">
    <source>
        <dbReference type="ARBA" id="ARBA00022927"/>
    </source>
</evidence>
<evidence type="ECO:0000256" key="2">
    <source>
        <dbReference type="ARBA" id="ARBA00022448"/>
    </source>
</evidence>
<feature type="region of interest" description="Disordered" evidence="7">
    <location>
        <begin position="49"/>
        <end position="84"/>
    </location>
</feature>
<keyword evidence="2 5" id="KW-0813">Transport</keyword>
<sequence length="129" mass="13181">MNLILRGELSGAKISATNCGPRAELSIPIESISSGNTFGSGSGFGLSSDVDSFSSKSKGRPSSAVSAPSKGMGMQLGKSQRANQFLESLKAEGEVIVEDVRPSANPSRASAPPPTDPITLTAEDEAQIG</sequence>
<evidence type="ECO:0000313" key="9">
    <source>
        <dbReference type="Proteomes" id="UP000243975"/>
    </source>
</evidence>
<accession>A0A103TMS2</accession>
<dbReference type="GO" id="GO:0000139">
    <property type="term" value="C:Golgi membrane"/>
    <property type="evidence" value="ECO:0007669"/>
    <property type="project" value="UniProtKB-SubCell"/>
</dbReference>
<evidence type="ECO:0000256" key="6">
    <source>
        <dbReference type="RuleBase" id="RU366052"/>
    </source>
</evidence>